<dbReference type="AlphaFoldDB" id="A0A8H6M1T5"/>
<proteinExistence type="predicted"/>
<accession>A0A8H6M1T5</accession>
<reference evidence="1 2" key="1">
    <citation type="submission" date="2020-07" db="EMBL/GenBank/DDBJ databases">
        <title>Comparative genomics of pyrophilous fungi reveals a link between fire events and developmental genes.</title>
        <authorList>
            <consortium name="DOE Joint Genome Institute"/>
            <person name="Steindorff A.S."/>
            <person name="Carver A."/>
            <person name="Calhoun S."/>
            <person name="Stillman K."/>
            <person name="Liu H."/>
            <person name="Lipzen A."/>
            <person name="Pangilinan J."/>
            <person name="Labutti K."/>
            <person name="Bruns T.D."/>
            <person name="Grigoriev I.V."/>
        </authorList>
    </citation>
    <scope>NUCLEOTIDE SEQUENCE [LARGE SCALE GENOMIC DNA]</scope>
    <source>
        <strain evidence="1 2">CBS 144469</strain>
    </source>
</reference>
<gene>
    <name evidence="1" type="ORF">DFP72DRAFT_914705</name>
</gene>
<evidence type="ECO:0000313" key="1">
    <source>
        <dbReference type="EMBL" id="KAF6749121.1"/>
    </source>
</evidence>
<name>A0A8H6M1T5_9AGAR</name>
<protein>
    <submittedName>
        <fullName evidence="1">Uncharacterized protein</fullName>
    </submittedName>
</protein>
<sequence length="125" mass="13475">MRQGTRGSVDAVTPELLQLASAGSIPDIILLAAVIRGGKCSLEVLNVAFKFLRPGLVPTVDRSRSDFRQPIDRAINCLAILDNACQQAASDSLIKAGLIDHLIENVDGICCWINFCLLIPDFVPT</sequence>
<organism evidence="1 2">
    <name type="scientific">Ephemerocybe angulata</name>
    <dbReference type="NCBI Taxonomy" id="980116"/>
    <lineage>
        <taxon>Eukaryota</taxon>
        <taxon>Fungi</taxon>
        <taxon>Dikarya</taxon>
        <taxon>Basidiomycota</taxon>
        <taxon>Agaricomycotina</taxon>
        <taxon>Agaricomycetes</taxon>
        <taxon>Agaricomycetidae</taxon>
        <taxon>Agaricales</taxon>
        <taxon>Agaricineae</taxon>
        <taxon>Psathyrellaceae</taxon>
        <taxon>Ephemerocybe</taxon>
    </lineage>
</organism>
<keyword evidence="2" id="KW-1185">Reference proteome</keyword>
<dbReference type="OrthoDB" id="3064659at2759"/>
<evidence type="ECO:0000313" key="2">
    <source>
        <dbReference type="Proteomes" id="UP000521943"/>
    </source>
</evidence>
<dbReference type="EMBL" id="JACGCI010000066">
    <property type="protein sequence ID" value="KAF6749121.1"/>
    <property type="molecule type" value="Genomic_DNA"/>
</dbReference>
<dbReference type="Proteomes" id="UP000521943">
    <property type="component" value="Unassembled WGS sequence"/>
</dbReference>
<comment type="caution">
    <text evidence="1">The sequence shown here is derived from an EMBL/GenBank/DDBJ whole genome shotgun (WGS) entry which is preliminary data.</text>
</comment>